<reference evidence="2 3" key="1">
    <citation type="journal article" date="2009" name="Nature">
        <title>The Sorghum bicolor genome and the diversification of grasses.</title>
        <authorList>
            <person name="Paterson A.H."/>
            <person name="Bowers J.E."/>
            <person name="Bruggmann R."/>
            <person name="Dubchak I."/>
            <person name="Grimwood J."/>
            <person name="Gundlach H."/>
            <person name="Haberer G."/>
            <person name="Hellsten U."/>
            <person name="Mitros T."/>
            <person name="Poliakov A."/>
            <person name="Schmutz J."/>
            <person name="Spannagl M."/>
            <person name="Tang H."/>
            <person name="Wang X."/>
            <person name="Wicker T."/>
            <person name="Bharti A.K."/>
            <person name="Chapman J."/>
            <person name="Feltus F.A."/>
            <person name="Gowik U."/>
            <person name="Grigoriev I.V."/>
            <person name="Lyons E."/>
            <person name="Maher C.A."/>
            <person name="Martis M."/>
            <person name="Narechania A."/>
            <person name="Otillar R.P."/>
            <person name="Penning B.W."/>
            <person name="Salamov A.A."/>
            <person name="Wang Y."/>
            <person name="Zhang L."/>
            <person name="Carpita N.C."/>
            <person name="Freeling M."/>
            <person name="Gingle A.R."/>
            <person name="Hash C.T."/>
            <person name="Keller B."/>
            <person name="Klein P."/>
            <person name="Kresovich S."/>
            <person name="McCann M.C."/>
            <person name="Ming R."/>
            <person name="Peterson D.G."/>
            <person name="Mehboob-ur-Rahman"/>
            <person name="Ware D."/>
            <person name="Westhoff P."/>
            <person name="Mayer K.F."/>
            <person name="Messing J."/>
            <person name="Rokhsar D.S."/>
        </authorList>
    </citation>
    <scope>NUCLEOTIDE SEQUENCE [LARGE SCALE GENOMIC DNA]</scope>
    <source>
        <strain evidence="3">cv. BTx623</strain>
    </source>
</reference>
<dbReference type="OMA" id="FLDPQLG"/>
<dbReference type="eggNOG" id="ENOG502R4A2">
    <property type="taxonomic scope" value="Eukaryota"/>
</dbReference>
<dbReference type="Gramene" id="OQU76016">
    <property type="protein sequence ID" value="OQU76016"/>
    <property type="gene ID" value="SORBI_3010G075800"/>
</dbReference>
<reference evidence="3" key="2">
    <citation type="journal article" date="2018" name="Plant J.">
        <title>The Sorghum bicolor reference genome: improved assembly, gene annotations, a transcriptome atlas, and signatures of genome organization.</title>
        <authorList>
            <person name="McCormick R.F."/>
            <person name="Truong S.K."/>
            <person name="Sreedasyam A."/>
            <person name="Jenkins J."/>
            <person name="Shu S."/>
            <person name="Sims D."/>
            <person name="Kennedy M."/>
            <person name="Amirebrahimi M."/>
            <person name="Weers B.D."/>
            <person name="McKinley B."/>
            <person name="Mattison A."/>
            <person name="Morishige D.T."/>
            <person name="Grimwood J."/>
            <person name="Schmutz J."/>
            <person name="Mullet J.E."/>
        </authorList>
    </citation>
    <scope>NUCLEOTIDE SEQUENCE [LARGE SCALE GENOMIC DNA]</scope>
    <source>
        <strain evidence="3">cv. BTx623</strain>
    </source>
</reference>
<sequence length="194" mass="19389">MVTAVSAAAVVDLCAAFIALDIFTFLDPQLGADPSAEEAALLDSAVELLLPLAALGTLATGITVIYRHLQHSAAAAAGAAGSRRLYRFFAILCASAGTLEFFFFPAGSAGGNFGAQARALGLVAARVLPAAAAATFFLGMALIIVSHIRAGGEGGGGAFAGDGHIQGAVSFLTKTAFAAAAALIWLTALALYGM</sequence>
<feature type="transmembrane region" description="Helical" evidence="1">
    <location>
        <begin position="127"/>
        <end position="150"/>
    </location>
</feature>
<keyword evidence="3" id="KW-1185">Reference proteome</keyword>
<evidence type="ECO:0000313" key="2">
    <source>
        <dbReference type="EMBL" id="OQU76016.1"/>
    </source>
</evidence>
<feature type="transmembrane region" description="Helical" evidence="1">
    <location>
        <begin position="86"/>
        <end position="107"/>
    </location>
</feature>
<dbReference type="FunCoup" id="A0A1W0VRW2">
    <property type="interactions" value="348"/>
</dbReference>
<feature type="transmembrane region" description="Helical" evidence="1">
    <location>
        <begin position="171"/>
        <end position="192"/>
    </location>
</feature>
<dbReference type="AlphaFoldDB" id="A0A1W0VRW2"/>
<dbReference type="InParanoid" id="A0A1W0VRW2"/>
<keyword evidence="1" id="KW-0812">Transmembrane</keyword>
<keyword evidence="1" id="KW-0472">Membrane</keyword>
<protein>
    <submittedName>
        <fullName evidence="2">Uncharacterized protein</fullName>
    </submittedName>
</protein>
<evidence type="ECO:0000256" key="1">
    <source>
        <dbReference type="SAM" id="Phobius"/>
    </source>
</evidence>
<name>A0A1W0VRW2_SORBI</name>
<gene>
    <name evidence="2" type="ORF">SORBI_3010G075800</name>
</gene>
<feature type="transmembrane region" description="Helical" evidence="1">
    <location>
        <begin position="46"/>
        <end position="66"/>
    </location>
</feature>
<dbReference type="Proteomes" id="UP000000768">
    <property type="component" value="Chromosome 10"/>
</dbReference>
<feature type="transmembrane region" description="Helical" evidence="1">
    <location>
        <begin position="7"/>
        <end position="26"/>
    </location>
</feature>
<accession>A0A1W0VRW2</accession>
<evidence type="ECO:0000313" key="3">
    <source>
        <dbReference type="Proteomes" id="UP000000768"/>
    </source>
</evidence>
<organism evidence="2 3">
    <name type="scientific">Sorghum bicolor</name>
    <name type="common">Sorghum</name>
    <name type="synonym">Sorghum vulgare</name>
    <dbReference type="NCBI Taxonomy" id="4558"/>
    <lineage>
        <taxon>Eukaryota</taxon>
        <taxon>Viridiplantae</taxon>
        <taxon>Streptophyta</taxon>
        <taxon>Embryophyta</taxon>
        <taxon>Tracheophyta</taxon>
        <taxon>Spermatophyta</taxon>
        <taxon>Magnoliopsida</taxon>
        <taxon>Liliopsida</taxon>
        <taxon>Poales</taxon>
        <taxon>Poaceae</taxon>
        <taxon>PACMAD clade</taxon>
        <taxon>Panicoideae</taxon>
        <taxon>Andropogonodae</taxon>
        <taxon>Andropogoneae</taxon>
        <taxon>Sorghinae</taxon>
        <taxon>Sorghum</taxon>
    </lineage>
</organism>
<dbReference type="EMBL" id="CM000769">
    <property type="protein sequence ID" value="OQU76016.1"/>
    <property type="molecule type" value="Genomic_DNA"/>
</dbReference>
<keyword evidence="1" id="KW-1133">Transmembrane helix</keyword>
<proteinExistence type="predicted"/>